<keyword evidence="1" id="KW-0547">Nucleotide-binding</keyword>
<dbReference type="Proteomes" id="UP000053573">
    <property type="component" value="Unassembled WGS sequence"/>
</dbReference>
<dbReference type="Gene3D" id="3.40.50.10810">
    <property type="entry name" value="Tandem AAA-ATPase domain"/>
    <property type="match status" value="1"/>
</dbReference>
<gene>
    <name evidence="5" type="ORF">EMPG_10852</name>
</gene>
<name>A0A0H1B3N8_9EURO</name>
<dbReference type="EMBL" id="LDEV01003535">
    <property type="protein sequence ID" value="KLJ05698.1"/>
    <property type="molecule type" value="Genomic_DNA"/>
</dbReference>
<dbReference type="GO" id="GO:0005634">
    <property type="term" value="C:nucleus"/>
    <property type="evidence" value="ECO:0007669"/>
    <property type="project" value="TreeGrafter"/>
</dbReference>
<reference evidence="6" key="1">
    <citation type="journal article" date="2015" name="PLoS Genet.">
        <title>The dynamic genome and transcriptome of the human fungal pathogen Blastomyces and close relative Emmonsia.</title>
        <authorList>
            <person name="Munoz J.F."/>
            <person name="Gauthier G.M."/>
            <person name="Desjardins C.A."/>
            <person name="Gallo J.E."/>
            <person name="Holder J."/>
            <person name="Sullivan T.D."/>
            <person name="Marty A.J."/>
            <person name="Carmen J.C."/>
            <person name="Chen Z."/>
            <person name="Ding L."/>
            <person name="Gujja S."/>
            <person name="Magrini V."/>
            <person name="Misas E."/>
            <person name="Mitreva M."/>
            <person name="Priest M."/>
            <person name="Saif S."/>
            <person name="Whiston E.A."/>
            <person name="Young S."/>
            <person name="Zeng Q."/>
            <person name="Goldman W.E."/>
            <person name="Mardis E.R."/>
            <person name="Taylor J.W."/>
            <person name="McEwen J.G."/>
            <person name="Clay O.K."/>
            <person name="Klein B.S."/>
            <person name="Cuomo C.A."/>
        </authorList>
    </citation>
    <scope>NUCLEOTIDE SEQUENCE [LARGE SCALE GENOMIC DNA]</scope>
    <source>
        <strain evidence="6">UAMH 139</strain>
    </source>
</reference>
<dbReference type="InterPro" id="IPR050628">
    <property type="entry name" value="SNF2_RAD54_helicase_TF"/>
</dbReference>
<sequence length="588" mass="67463">MQGKDLMNNASFMASYLGFFLLKDFWGYIDLEPMLGHLRSFYDWYNNFPDDATKNINSDGTFKESQLEIKDFSPQVISSEDFNCVYFVLCFYQCQIKKHKGKPLKCQNKAVECVQYFKEAGDIPESAMELSTDLNYLADLTENCIDEHDNLDEDDFEGASDEDSEAEVFENSHQVFMTLDFLESKCNVHLEQLKNPDENIRDFVNKTLAKKPKYIEACGRLHINHLDSTISLANNWTITLMLWQVQGVDFILSCELREIGGGGLGDGCGLGKTIQMFTAIHMAPKFRKITKPTLILCPANIIHVWLSEWRHFFVNSIHLKLYHRTREAMSDPTKKDITINPEEMASFLNKLKATPEIAGRTVIISSYATWSQCTQIDVPDVESSSRHVNSKKTCKYLDSFDRLVLDEAHHVKSPSADAHSVVQSMQYDHIWFNTVTPTLNKVTDLVGYLNLIWQKKWNSLLPATSTNDDMEEGEEFNDDENEPQKARFDPQIICQEFDDAVVTEESLPVKLLSLFMFKSLLVKDEMPITDSFEVVFKILKILFLKRIMQSETVRVNESGVLEKEHIGRCISGYQIAVVELSFDELTQF</sequence>
<evidence type="ECO:0000313" key="6">
    <source>
        <dbReference type="Proteomes" id="UP000053573"/>
    </source>
</evidence>
<dbReference type="GO" id="GO:0006281">
    <property type="term" value="P:DNA repair"/>
    <property type="evidence" value="ECO:0007669"/>
    <property type="project" value="TreeGrafter"/>
</dbReference>
<dbReference type="GO" id="GO:0016787">
    <property type="term" value="F:hydrolase activity"/>
    <property type="evidence" value="ECO:0007669"/>
    <property type="project" value="UniProtKB-KW"/>
</dbReference>
<dbReference type="AlphaFoldDB" id="A0A0H1B3N8"/>
<evidence type="ECO:0000256" key="3">
    <source>
        <dbReference type="ARBA" id="ARBA00022840"/>
    </source>
</evidence>
<protein>
    <recommendedName>
        <fullName evidence="4">Helicase ATP-binding domain-containing protein</fullName>
    </recommendedName>
</protein>
<proteinExistence type="predicted"/>
<dbReference type="GO" id="GO:0005524">
    <property type="term" value="F:ATP binding"/>
    <property type="evidence" value="ECO:0007669"/>
    <property type="project" value="UniProtKB-KW"/>
</dbReference>
<dbReference type="InterPro" id="IPR014001">
    <property type="entry name" value="Helicase_ATP-bd"/>
</dbReference>
<evidence type="ECO:0000313" key="5">
    <source>
        <dbReference type="EMBL" id="KLJ05698.1"/>
    </source>
</evidence>
<evidence type="ECO:0000256" key="1">
    <source>
        <dbReference type="ARBA" id="ARBA00022741"/>
    </source>
</evidence>
<dbReference type="OrthoDB" id="4170557at2759"/>
<organism evidence="5 6">
    <name type="scientific">Blastomyces silverae</name>
    <dbReference type="NCBI Taxonomy" id="2060906"/>
    <lineage>
        <taxon>Eukaryota</taxon>
        <taxon>Fungi</taxon>
        <taxon>Dikarya</taxon>
        <taxon>Ascomycota</taxon>
        <taxon>Pezizomycotina</taxon>
        <taxon>Eurotiomycetes</taxon>
        <taxon>Eurotiomycetidae</taxon>
        <taxon>Onygenales</taxon>
        <taxon>Ajellomycetaceae</taxon>
        <taxon>Blastomyces</taxon>
    </lineage>
</organism>
<dbReference type="Pfam" id="PF00176">
    <property type="entry name" value="SNF2-rel_dom"/>
    <property type="match status" value="1"/>
</dbReference>
<dbReference type="SUPFAM" id="SSF52540">
    <property type="entry name" value="P-loop containing nucleoside triphosphate hydrolases"/>
    <property type="match status" value="1"/>
</dbReference>
<dbReference type="InterPro" id="IPR038718">
    <property type="entry name" value="SNF2-like_sf"/>
</dbReference>
<comment type="caution">
    <text evidence="5">The sequence shown here is derived from an EMBL/GenBank/DDBJ whole genome shotgun (WGS) entry which is preliminary data.</text>
</comment>
<dbReference type="GO" id="GO:0008094">
    <property type="term" value="F:ATP-dependent activity, acting on DNA"/>
    <property type="evidence" value="ECO:0007669"/>
    <property type="project" value="TreeGrafter"/>
</dbReference>
<dbReference type="STRING" id="2060906.A0A0H1B3N8"/>
<feature type="domain" description="Helicase ATP-binding" evidence="4">
    <location>
        <begin position="236"/>
        <end position="515"/>
    </location>
</feature>
<evidence type="ECO:0000259" key="4">
    <source>
        <dbReference type="SMART" id="SM00487"/>
    </source>
</evidence>
<evidence type="ECO:0000256" key="2">
    <source>
        <dbReference type="ARBA" id="ARBA00022801"/>
    </source>
</evidence>
<keyword evidence="2" id="KW-0378">Hydrolase</keyword>
<dbReference type="InterPro" id="IPR000330">
    <property type="entry name" value="SNF2_N"/>
</dbReference>
<dbReference type="PANTHER" id="PTHR45626">
    <property type="entry name" value="TRANSCRIPTION TERMINATION FACTOR 2-RELATED"/>
    <property type="match status" value="1"/>
</dbReference>
<keyword evidence="3" id="KW-0067">ATP-binding</keyword>
<accession>A0A0H1B3N8</accession>
<dbReference type="InterPro" id="IPR027417">
    <property type="entry name" value="P-loop_NTPase"/>
</dbReference>
<keyword evidence="6" id="KW-1185">Reference proteome</keyword>
<dbReference type="SMART" id="SM00487">
    <property type="entry name" value="DEXDc"/>
    <property type="match status" value="1"/>
</dbReference>